<dbReference type="SUPFAM" id="SSF50985">
    <property type="entry name" value="RCC1/BLIP-II"/>
    <property type="match status" value="1"/>
</dbReference>
<evidence type="ECO:0000313" key="2">
    <source>
        <dbReference type="EMBL" id="CAN79677.1"/>
    </source>
</evidence>
<dbReference type="PANTHER" id="PTHR22870">
    <property type="entry name" value="REGULATOR OF CHROMOSOME CONDENSATION"/>
    <property type="match status" value="1"/>
</dbReference>
<dbReference type="InterPro" id="IPR000408">
    <property type="entry name" value="Reg_chr_condens"/>
</dbReference>
<gene>
    <name evidence="2" type="ORF">VITISV_011751</name>
</gene>
<reference evidence="2" key="1">
    <citation type="journal article" date="2007" name="PLoS ONE">
        <title>The first genome sequence of an elite grapevine cultivar (Pinot noir Vitis vinifera L.): coping with a highly heterozygous genome.</title>
        <authorList>
            <person name="Velasco R."/>
            <person name="Zharkikh A."/>
            <person name="Troggio M."/>
            <person name="Cartwright D.A."/>
            <person name="Cestaro A."/>
            <person name="Pruss D."/>
            <person name="Pindo M."/>
            <person name="FitzGerald L.M."/>
            <person name="Vezzulli S."/>
            <person name="Reid J."/>
            <person name="Malacarne G."/>
            <person name="Iliev D."/>
            <person name="Coppola G."/>
            <person name="Wardell B."/>
            <person name="Micheletti D."/>
            <person name="Macalma T."/>
            <person name="Facci M."/>
            <person name="Mitchell J.T."/>
            <person name="Perazzolli M."/>
            <person name="Eldredge G."/>
            <person name="Gatto P."/>
            <person name="Oyzerski R."/>
            <person name="Moretto M."/>
            <person name="Gutin N."/>
            <person name="Stefanini M."/>
            <person name="Chen Y."/>
            <person name="Segala C."/>
            <person name="Davenport C."/>
            <person name="Dematte L."/>
            <person name="Mraz A."/>
            <person name="Battilana J."/>
            <person name="Stormo K."/>
            <person name="Costa F."/>
            <person name="Tao Q."/>
            <person name="Si-Ammour A."/>
            <person name="Harkins T."/>
            <person name="Lackey A."/>
            <person name="Perbost C."/>
            <person name="Taillon B."/>
            <person name="Stella A."/>
            <person name="Solovyev V."/>
            <person name="Fawcett J.A."/>
            <person name="Sterck L."/>
            <person name="Vandepoele K."/>
            <person name="Grando S.M."/>
            <person name="Toppo S."/>
            <person name="Moser C."/>
            <person name="Lanchbury J."/>
            <person name="Bogden R."/>
            <person name="Skolnick M."/>
            <person name="Sgaramella V."/>
            <person name="Bhatnagar S.K."/>
            <person name="Fontana P."/>
            <person name="Gutin A."/>
            <person name="Van de Peer Y."/>
            <person name="Salamini F."/>
            <person name="Viola R."/>
        </authorList>
    </citation>
    <scope>NUCLEOTIDE SEQUENCE</scope>
</reference>
<dbReference type="EMBL" id="AM482372">
    <property type="protein sequence ID" value="CAN79677.1"/>
    <property type="molecule type" value="Genomic_DNA"/>
</dbReference>
<sequence>MGKVVVDPHFGADFSHHFCSSFFARCHVSKLLHAIFWLTVEESGELLRAIGSLTHGWNIQRKRILAVRGSVASCMESIRPWCTSIFTSLLEEVKNYKKCILSCHQIPCLAPTKPAPHAPTANQRCMHPWPSNPLLHSHHPSHTYTILFLSMRYVTRYRRHVMKVEPFENEQVAAASMGTVKNWAISFEYMEIILPANDNETKPCMAFSKINFPSLAPVTQVSTSHNHAAFVMQSGEASTCGNYSSFRCGHGDTVCPMFRLDFVEALKEVPYKQVVARFSFAAFLPIKGHVFACGMNIHGQLGYGDTVDRRTLKIVELLEGVDPVGALDHGDEIGKTAPEILSSLKSHLAVQVCVWKRKTFVLVDTGSAYGLGQMGFGSFGFPDRGDSDKVTRPWILDNLRGHYISQMSTGLYRTITVINKGQVFGLGDNERVRLGHDTLRGSPELAEIFCSRSN</sequence>
<dbReference type="Gene3D" id="2.130.10.30">
    <property type="entry name" value="Regulator of chromosome condensation 1/beta-lactamase-inhibitor protein II"/>
    <property type="match status" value="1"/>
</dbReference>
<dbReference type="InterPro" id="IPR051210">
    <property type="entry name" value="Ub_ligase/GEF_domain"/>
</dbReference>
<protein>
    <recommendedName>
        <fullName evidence="3">Ultraviolet-B receptor UVR8</fullName>
    </recommendedName>
</protein>
<name>A5C4U2_VITVI</name>
<keyword evidence="1" id="KW-0677">Repeat</keyword>
<accession>A5C4U2</accession>
<dbReference type="Pfam" id="PF00415">
    <property type="entry name" value="RCC1"/>
    <property type="match status" value="1"/>
</dbReference>
<dbReference type="InterPro" id="IPR009091">
    <property type="entry name" value="RCC1/BLIP-II"/>
</dbReference>
<dbReference type="AlphaFoldDB" id="A5C4U2"/>
<dbReference type="PANTHER" id="PTHR22870:SF451">
    <property type="entry name" value="MJK13.9 PROTEIN"/>
    <property type="match status" value="1"/>
</dbReference>
<organism evidence="2">
    <name type="scientific">Vitis vinifera</name>
    <name type="common">Grape</name>
    <dbReference type="NCBI Taxonomy" id="29760"/>
    <lineage>
        <taxon>Eukaryota</taxon>
        <taxon>Viridiplantae</taxon>
        <taxon>Streptophyta</taxon>
        <taxon>Embryophyta</taxon>
        <taxon>Tracheophyta</taxon>
        <taxon>Spermatophyta</taxon>
        <taxon>Magnoliopsida</taxon>
        <taxon>eudicotyledons</taxon>
        <taxon>Gunneridae</taxon>
        <taxon>Pentapetalae</taxon>
        <taxon>rosids</taxon>
        <taxon>Vitales</taxon>
        <taxon>Vitaceae</taxon>
        <taxon>Viteae</taxon>
        <taxon>Vitis</taxon>
    </lineage>
</organism>
<evidence type="ECO:0000256" key="1">
    <source>
        <dbReference type="ARBA" id="ARBA00022737"/>
    </source>
</evidence>
<proteinExistence type="predicted"/>
<evidence type="ECO:0008006" key="3">
    <source>
        <dbReference type="Google" id="ProtNLM"/>
    </source>
</evidence>